<organism evidence="2 3">
    <name type="scientific">Paenibacillus stellifer</name>
    <dbReference type="NCBI Taxonomy" id="169760"/>
    <lineage>
        <taxon>Bacteria</taxon>
        <taxon>Bacillati</taxon>
        <taxon>Bacillota</taxon>
        <taxon>Bacilli</taxon>
        <taxon>Bacillales</taxon>
        <taxon>Paenibacillaceae</taxon>
        <taxon>Paenibacillus</taxon>
    </lineage>
</organism>
<evidence type="ECO:0000256" key="1">
    <source>
        <dbReference type="SAM" id="SignalP"/>
    </source>
</evidence>
<sequence>MRKALLAGAAAAIMLLSACSGTTQPEFSQEDTKENVQNFYNEISALDESSKSSLDDFNKALSAYSAGTLAADDLEKAIEKFQDTSSDLADKAKKVKVSSRFPDEIEKMLIEAKDSFEKAYNIKKEASESADSPSVTAEQFDQMNKNADIVMLYGISKLNQAREATGLLSDQKAN</sequence>
<dbReference type="Proteomes" id="UP000029507">
    <property type="component" value="Chromosome"/>
</dbReference>
<feature type="signal peptide" evidence="1">
    <location>
        <begin position="1"/>
        <end position="20"/>
    </location>
</feature>
<evidence type="ECO:0008006" key="4">
    <source>
        <dbReference type="Google" id="ProtNLM"/>
    </source>
</evidence>
<dbReference type="PROSITE" id="PS51257">
    <property type="entry name" value="PROKAR_LIPOPROTEIN"/>
    <property type="match status" value="1"/>
</dbReference>
<dbReference type="HOGENOM" id="CLU_1330863_0_0_9"/>
<reference evidence="2 3" key="1">
    <citation type="submission" date="2014-08" db="EMBL/GenBank/DDBJ databases">
        <title>Comparative genomics of the Paenibacillus odorifer group.</title>
        <authorList>
            <person name="den Bakker H.C."/>
            <person name="Tsai Y.-C."/>
            <person name="Martin N."/>
            <person name="Korlach J."/>
            <person name="Wiedmann M."/>
        </authorList>
    </citation>
    <scope>NUCLEOTIDE SEQUENCE [LARGE SCALE GENOMIC DNA]</scope>
    <source>
        <strain evidence="2 3">DSM 14472</strain>
    </source>
</reference>
<evidence type="ECO:0000313" key="2">
    <source>
        <dbReference type="EMBL" id="AIQ64883.1"/>
    </source>
</evidence>
<evidence type="ECO:0000313" key="3">
    <source>
        <dbReference type="Proteomes" id="UP000029507"/>
    </source>
</evidence>
<dbReference type="STRING" id="169760.PSTEL_18945"/>
<keyword evidence="3" id="KW-1185">Reference proteome</keyword>
<dbReference type="AlphaFoldDB" id="A0A089M074"/>
<proteinExistence type="predicted"/>
<gene>
    <name evidence="2" type="ORF">PSTEL_18945</name>
</gene>
<keyword evidence="1" id="KW-0732">Signal</keyword>
<dbReference type="EMBL" id="CP009286">
    <property type="protein sequence ID" value="AIQ64883.1"/>
    <property type="molecule type" value="Genomic_DNA"/>
</dbReference>
<dbReference type="KEGG" id="pste:PSTEL_18945"/>
<accession>A0A089M074</accession>
<feature type="chain" id="PRO_5038521418" description="Inhibitor of growth protein N-terminal histone-binding domain-containing protein" evidence="1">
    <location>
        <begin position="21"/>
        <end position="174"/>
    </location>
</feature>
<protein>
    <recommendedName>
        <fullName evidence="4">Inhibitor of growth protein N-terminal histone-binding domain-containing protein</fullName>
    </recommendedName>
</protein>
<dbReference type="RefSeq" id="WP_038697495.1">
    <property type="nucleotide sequence ID" value="NZ_CP009286.1"/>
</dbReference>
<name>A0A089M074_9BACL</name>
<dbReference type="OrthoDB" id="2605017at2"/>